<dbReference type="GO" id="GO:0005524">
    <property type="term" value="F:ATP binding"/>
    <property type="evidence" value="ECO:0007669"/>
    <property type="project" value="InterPro"/>
</dbReference>
<dbReference type="PANTHER" id="PTHR43581">
    <property type="entry name" value="ATP/GTP PHOSPHATASE"/>
    <property type="match status" value="1"/>
</dbReference>
<evidence type="ECO:0000313" key="2">
    <source>
        <dbReference type="EMBL" id="TCP39474.1"/>
    </source>
</evidence>
<comment type="caution">
    <text evidence="2">The sequence shown here is derived from an EMBL/GenBank/DDBJ whole genome shotgun (WGS) entry which is preliminary data.</text>
</comment>
<dbReference type="InterPro" id="IPR051396">
    <property type="entry name" value="Bact_Antivir_Def_Nuclease"/>
</dbReference>
<dbReference type="AlphaFoldDB" id="A0A4R2PW38"/>
<protein>
    <submittedName>
        <fullName evidence="2">Putative AbiEii toxin of type IV toxin-antitoxin system</fullName>
    </submittedName>
</protein>
<name>A0A4R2PW38_9RHOB</name>
<dbReference type="PANTHER" id="PTHR43581:SF4">
    <property type="entry name" value="ATP_GTP PHOSPHATASE"/>
    <property type="match status" value="1"/>
</dbReference>
<feature type="domain" description="ATPase AAA-type core" evidence="1">
    <location>
        <begin position="27"/>
        <end position="318"/>
    </location>
</feature>
<dbReference type="EMBL" id="SLXP01000012">
    <property type="protein sequence ID" value="TCP39474.1"/>
    <property type="molecule type" value="Genomic_DNA"/>
</dbReference>
<proteinExistence type="predicted"/>
<dbReference type="SUPFAM" id="SSF52540">
    <property type="entry name" value="P-loop containing nucleoside triphosphate hydrolases"/>
    <property type="match status" value="1"/>
</dbReference>
<dbReference type="Pfam" id="PF13304">
    <property type="entry name" value="AAA_21"/>
    <property type="match status" value="1"/>
</dbReference>
<evidence type="ECO:0000313" key="3">
    <source>
        <dbReference type="Proteomes" id="UP000294835"/>
    </source>
</evidence>
<dbReference type="Gene3D" id="3.40.50.300">
    <property type="entry name" value="P-loop containing nucleotide triphosphate hydrolases"/>
    <property type="match status" value="1"/>
</dbReference>
<gene>
    <name evidence="2" type="ORF">EV662_11292</name>
</gene>
<reference evidence="2 3" key="1">
    <citation type="submission" date="2019-03" db="EMBL/GenBank/DDBJ databases">
        <title>Genomic Encyclopedia of Type Strains, Phase IV (KMG-IV): sequencing the most valuable type-strain genomes for metagenomic binning, comparative biology and taxonomic classification.</title>
        <authorList>
            <person name="Goeker M."/>
        </authorList>
    </citation>
    <scope>NUCLEOTIDE SEQUENCE [LARGE SCALE GENOMIC DNA]</scope>
    <source>
        <strain evidence="2 3">DSM 18063</strain>
    </source>
</reference>
<keyword evidence="3" id="KW-1185">Reference proteome</keyword>
<feature type="non-terminal residue" evidence="2">
    <location>
        <position position="363"/>
    </location>
</feature>
<dbReference type="GO" id="GO:0016887">
    <property type="term" value="F:ATP hydrolysis activity"/>
    <property type="evidence" value="ECO:0007669"/>
    <property type="project" value="InterPro"/>
</dbReference>
<dbReference type="InterPro" id="IPR003959">
    <property type="entry name" value="ATPase_AAA_core"/>
</dbReference>
<organism evidence="2 3">
    <name type="scientific">Rhodovulum marinum</name>
    <dbReference type="NCBI Taxonomy" id="320662"/>
    <lineage>
        <taxon>Bacteria</taxon>
        <taxon>Pseudomonadati</taxon>
        <taxon>Pseudomonadota</taxon>
        <taxon>Alphaproteobacteria</taxon>
        <taxon>Rhodobacterales</taxon>
        <taxon>Paracoccaceae</taxon>
        <taxon>Rhodovulum</taxon>
    </lineage>
</organism>
<dbReference type="InterPro" id="IPR027417">
    <property type="entry name" value="P-loop_NTPase"/>
</dbReference>
<accession>A0A4R2PW38</accession>
<dbReference type="Proteomes" id="UP000294835">
    <property type="component" value="Unassembled WGS sequence"/>
</dbReference>
<evidence type="ECO:0000259" key="1">
    <source>
        <dbReference type="Pfam" id="PF13304"/>
    </source>
</evidence>
<sequence>MSSSILKLAIRNFRGVRELDWLPSAGMNFILGGGDSGKTTVLEAVDLLFSPSSSFNVSETDYWMRETATSFTIEAVVRIGDEIDINTQPNMAYPWHWDGKEAVAPNNDEENGENDEVYIFRFTANDQQETLWEIVQPDGNTIRFSVGLRRQIGLVSLPSDDRNDKDLRLVYGSALDRHIGDPSLRSRIGKQVADINLQDELSDEAKEALAALDAKFGEKALPGGVSIGLTSSRGVSIGALVCLLAQKSEDTQLPLSSWGAGTRRLASLEIGAANTNAPSFITVDEIERGLEPYRLRQFLADLIGQDGQKFVTTHSPIAIAAAPEAHLWYMDSSGRLGSLPSELVGKQQKNDPETFLSRVAVIA</sequence>